<feature type="compositionally biased region" description="Polar residues" evidence="1">
    <location>
        <begin position="947"/>
        <end position="960"/>
    </location>
</feature>
<feature type="compositionally biased region" description="Basic and acidic residues" evidence="1">
    <location>
        <begin position="1283"/>
        <end position="1303"/>
    </location>
</feature>
<evidence type="ECO:0000313" key="3">
    <source>
        <dbReference type="Proteomes" id="UP000807306"/>
    </source>
</evidence>
<feature type="compositionally biased region" description="Basic and acidic residues" evidence="1">
    <location>
        <begin position="220"/>
        <end position="247"/>
    </location>
</feature>
<keyword evidence="3" id="KW-1185">Reference proteome</keyword>
<name>A0A9P6E3V3_9AGAR</name>
<feature type="compositionally biased region" description="Gly residues" evidence="1">
    <location>
        <begin position="1317"/>
        <end position="1327"/>
    </location>
</feature>
<feature type="compositionally biased region" description="Polar residues" evidence="1">
    <location>
        <begin position="665"/>
        <end position="679"/>
    </location>
</feature>
<feature type="compositionally biased region" description="Basic and acidic residues" evidence="1">
    <location>
        <begin position="919"/>
        <end position="932"/>
    </location>
</feature>
<dbReference type="EMBL" id="MU157967">
    <property type="protein sequence ID" value="KAF9522010.1"/>
    <property type="molecule type" value="Genomic_DNA"/>
</dbReference>
<feature type="compositionally biased region" description="Basic and acidic residues" evidence="1">
    <location>
        <begin position="529"/>
        <end position="551"/>
    </location>
</feature>
<feature type="region of interest" description="Disordered" evidence="1">
    <location>
        <begin position="504"/>
        <end position="855"/>
    </location>
</feature>
<feature type="compositionally biased region" description="Polar residues" evidence="1">
    <location>
        <begin position="566"/>
        <end position="590"/>
    </location>
</feature>
<feature type="compositionally biased region" description="Acidic residues" evidence="1">
    <location>
        <begin position="635"/>
        <end position="655"/>
    </location>
</feature>
<feature type="region of interest" description="Disordered" evidence="1">
    <location>
        <begin position="144"/>
        <end position="372"/>
    </location>
</feature>
<feature type="compositionally biased region" description="Basic and acidic residues" evidence="1">
    <location>
        <begin position="901"/>
        <end position="911"/>
    </location>
</feature>
<evidence type="ECO:0000313" key="2">
    <source>
        <dbReference type="EMBL" id="KAF9522010.1"/>
    </source>
</evidence>
<feature type="compositionally biased region" description="Polar residues" evidence="1">
    <location>
        <begin position="353"/>
        <end position="362"/>
    </location>
</feature>
<comment type="caution">
    <text evidence="2">The sequence shown here is derived from an EMBL/GenBank/DDBJ whole genome shotgun (WGS) entry which is preliminary data.</text>
</comment>
<feature type="region of interest" description="Disordered" evidence="1">
    <location>
        <begin position="901"/>
        <end position="1044"/>
    </location>
</feature>
<feature type="compositionally biased region" description="Low complexity" evidence="1">
    <location>
        <begin position="72"/>
        <end position="81"/>
    </location>
</feature>
<feature type="compositionally biased region" description="Low complexity" evidence="1">
    <location>
        <begin position="1200"/>
        <end position="1214"/>
    </location>
</feature>
<feature type="compositionally biased region" description="Low complexity" evidence="1">
    <location>
        <begin position="1239"/>
        <end position="1253"/>
    </location>
</feature>
<feature type="compositionally biased region" description="Pro residues" evidence="1">
    <location>
        <begin position="781"/>
        <end position="796"/>
    </location>
</feature>
<feature type="compositionally biased region" description="Basic and acidic residues" evidence="1">
    <location>
        <begin position="726"/>
        <end position="762"/>
    </location>
</feature>
<feature type="compositionally biased region" description="Basic and acidic residues" evidence="1">
    <location>
        <begin position="1"/>
        <end position="10"/>
    </location>
</feature>
<feature type="compositionally biased region" description="Pro residues" evidence="1">
    <location>
        <begin position="99"/>
        <end position="115"/>
    </location>
</feature>
<proteinExistence type="predicted"/>
<feature type="compositionally biased region" description="Polar residues" evidence="1">
    <location>
        <begin position="1072"/>
        <end position="1085"/>
    </location>
</feature>
<sequence length="1327" mass="142934">MAAFVDRKDIGGSSSLSRRHPETPVDPNDTDEEILVDMGPLVGRKRGFRTKERLPGSGGMGGMEMELDERSTSSPGPSSSSSKHKGRGVVLIGREKDLPPPPPSFVLAPPSPTPTPTSRSSWKGKERAVEGVVDFEMLDGTSGRIYPIPQHDSHSTFSTTETPNLLGPSPIISTSSQRERIRATSEPRPPDPPDGARIGDTTHEVEARMPPKMRKRWMHRTVEARRAVVEIEEPIEKGAEQERELDSGRSMTSDLPEHRLMPPPPIPASLDPTTISSTSASASMASPNFDQQTPDIPQAQDHREQSPSPSLLDQPVAVDDGVTPPKLTSPSLSPSSPTPASLPPADASKLGSLPQSTTNRLSSPPPPTYASVLTSVASTSSPLTGFASLSLLSPALGVQLRPRQNSPLVQPVHTLRSPLENVHNLTSTSMQLKDVADDVQNSVIPCSPSSSPSKIEAVSSDGNYPAVDPVHEVNAVVPSAMDEDSANTREQDNRLEEAMVHHQLEDEREEEQNMDVVEPKQETTVSEGNELHRDKDVEMTHTHEEEARLAESRASTAPPAIEERGPSTSQSVSIPGSRAASVSLSQSPTPVTEPPPQHSPTFASLSPTPANASDAHENSQPVASPTNFSAHPISVDDDDDDDEIVNYEPASDGEDLPLHKEVNSRAPSKSNSRSPSPAVNGSAFSTRSSSASIEKLQAKVEETDISVNGLASPHHEAMDTDDPDETDARYRSRSSLRDDRDDIWRLLPLRPERCRPELDRSPGRRYPTNNLPLRRRRQSPSPSPSPSTSPTIPLPPISSALAADGSMQSTPEPAQQKVKMSLKDFALRKKKQRELEEREKVDDSKDKEVEKQEMEKKPLKQILEELRVGSINTALSIPTLNGSGGASGDAWIAEKENRVVGEHKVESEKVGSTESVKPPSEDVMHKGMKDVRGSNQTGSTDVAVVINSATLPSSLPNEPSRQLIAEKTRLPPALQTNVDRDVDRPSPLRSSPLPSKPLMPFRRPPSRSNINSLNGHSPASTLAQPIKQPLPPRPDRSLLNHSAAVAPKVYNSRLERLDTKEETLECPLPLTPIQSTPHSSTSNTYPSLLQRVSGIERSLSPPSHDPAPLASRISSQVASQQPEEDGEIDEASPPPPARTIHHLPHKRDFSFNGPSISAPRPLSRNGHPYTPITIPSGPRALYNPSPASPSMTRAGSSLPSTSNVVNAASTSNANRPPTGPRALRQAMLHKSTPGPSPSQPSASPTIPTATSSILAHNSGGSGSGAGLSTSTSGGLQYIPRGPSADRDRDRDGLRERVDWDHRPYRGPNLPTQPPRRSGGGYGHGWNR</sequence>
<protein>
    <submittedName>
        <fullName evidence="2">Uncharacterized protein</fullName>
    </submittedName>
</protein>
<gene>
    <name evidence="2" type="ORF">CPB83DRAFT_865073</name>
</gene>
<feature type="compositionally biased region" description="Polar residues" evidence="1">
    <location>
        <begin position="618"/>
        <end position="629"/>
    </location>
</feature>
<feature type="region of interest" description="Disordered" evidence="1">
    <location>
        <begin position="1"/>
        <end position="126"/>
    </location>
</feature>
<feature type="region of interest" description="Disordered" evidence="1">
    <location>
        <begin position="1097"/>
        <end position="1327"/>
    </location>
</feature>
<feature type="compositionally biased region" description="Basic and acidic residues" evidence="1">
    <location>
        <begin position="200"/>
        <end position="209"/>
    </location>
</feature>
<evidence type="ECO:0000256" key="1">
    <source>
        <dbReference type="SAM" id="MobiDB-lite"/>
    </source>
</evidence>
<feature type="compositionally biased region" description="Polar residues" evidence="1">
    <location>
        <begin position="1112"/>
        <end position="1121"/>
    </location>
</feature>
<feature type="compositionally biased region" description="Low complexity" evidence="1">
    <location>
        <begin position="682"/>
        <end position="692"/>
    </location>
</feature>
<dbReference type="Proteomes" id="UP000807306">
    <property type="component" value="Unassembled WGS sequence"/>
</dbReference>
<feature type="compositionally biased region" description="Basic and acidic residues" evidence="1">
    <location>
        <begin position="177"/>
        <end position="191"/>
    </location>
</feature>
<feature type="compositionally biased region" description="Low complexity" evidence="1">
    <location>
        <begin position="273"/>
        <end position="286"/>
    </location>
</feature>
<feature type="compositionally biased region" description="Polar residues" evidence="1">
    <location>
        <begin position="1006"/>
        <end position="1023"/>
    </location>
</feature>
<feature type="compositionally biased region" description="Polar residues" evidence="1">
    <location>
        <begin position="1188"/>
        <end position="1199"/>
    </location>
</feature>
<feature type="compositionally biased region" description="Polar residues" evidence="1">
    <location>
        <begin position="599"/>
        <end position="611"/>
    </location>
</feature>
<feature type="compositionally biased region" description="Low complexity" evidence="1">
    <location>
        <begin position="987"/>
        <end position="1000"/>
    </location>
</feature>
<feature type="region of interest" description="Disordered" evidence="1">
    <location>
        <begin position="1063"/>
        <end position="1085"/>
    </location>
</feature>
<accession>A0A9P6E3V3</accession>
<feature type="compositionally biased region" description="Low complexity" evidence="1">
    <location>
        <begin position="323"/>
        <end position="335"/>
    </location>
</feature>
<feature type="compositionally biased region" description="Basic and acidic residues" evidence="1">
    <location>
        <begin position="821"/>
        <end position="855"/>
    </location>
</feature>
<feature type="compositionally biased region" description="Low complexity" evidence="1">
    <location>
        <begin position="1266"/>
        <end position="1275"/>
    </location>
</feature>
<reference evidence="2" key="1">
    <citation type="submission" date="2020-11" db="EMBL/GenBank/DDBJ databases">
        <authorList>
            <consortium name="DOE Joint Genome Institute"/>
            <person name="Ahrendt S."/>
            <person name="Riley R."/>
            <person name="Andreopoulos W."/>
            <person name="Labutti K."/>
            <person name="Pangilinan J."/>
            <person name="Ruiz-Duenas F.J."/>
            <person name="Barrasa J.M."/>
            <person name="Sanchez-Garcia M."/>
            <person name="Camarero S."/>
            <person name="Miyauchi S."/>
            <person name="Serrano A."/>
            <person name="Linde D."/>
            <person name="Babiker R."/>
            <person name="Drula E."/>
            <person name="Ayuso-Fernandez I."/>
            <person name="Pacheco R."/>
            <person name="Padilla G."/>
            <person name="Ferreira P."/>
            <person name="Barriuso J."/>
            <person name="Kellner H."/>
            <person name="Castanera R."/>
            <person name="Alfaro M."/>
            <person name="Ramirez L."/>
            <person name="Pisabarro A.G."/>
            <person name="Kuo A."/>
            <person name="Tritt A."/>
            <person name="Lipzen A."/>
            <person name="He G."/>
            <person name="Yan M."/>
            <person name="Ng V."/>
            <person name="Cullen D."/>
            <person name="Martin F."/>
            <person name="Rosso M.-N."/>
            <person name="Henrissat B."/>
            <person name="Hibbett D."/>
            <person name="Martinez A.T."/>
            <person name="Grigoriev I.V."/>
        </authorList>
    </citation>
    <scope>NUCLEOTIDE SEQUENCE</scope>
    <source>
        <strain evidence="2">CBS 506.95</strain>
    </source>
</reference>
<organism evidence="2 3">
    <name type="scientific">Crepidotus variabilis</name>
    <dbReference type="NCBI Taxonomy" id="179855"/>
    <lineage>
        <taxon>Eukaryota</taxon>
        <taxon>Fungi</taxon>
        <taxon>Dikarya</taxon>
        <taxon>Basidiomycota</taxon>
        <taxon>Agaricomycotina</taxon>
        <taxon>Agaricomycetes</taxon>
        <taxon>Agaricomycetidae</taxon>
        <taxon>Agaricales</taxon>
        <taxon>Agaricineae</taxon>
        <taxon>Crepidotaceae</taxon>
        <taxon>Crepidotus</taxon>
    </lineage>
</organism>